<accession>A0AAD5V0S6</accession>
<dbReference type="Proteomes" id="UP001212997">
    <property type="component" value="Unassembled WGS sequence"/>
</dbReference>
<dbReference type="PROSITE" id="PS50181">
    <property type="entry name" value="FBOX"/>
    <property type="match status" value="1"/>
</dbReference>
<name>A0AAD5V0S6_9APHY</name>
<reference evidence="2" key="1">
    <citation type="submission" date="2022-07" db="EMBL/GenBank/DDBJ databases">
        <title>Genome Sequence of Physisporinus lineatus.</title>
        <authorList>
            <person name="Buettner E."/>
        </authorList>
    </citation>
    <scope>NUCLEOTIDE SEQUENCE</scope>
    <source>
        <strain evidence="2">VT162</strain>
    </source>
</reference>
<proteinExistence type="predicted"/>
<sequence>MPVAPILIHPCSSRPSATAMVLRNQTPSITIEHLPTELLVEIIRQLRSMIGVTPPWFHTTFVCHRWRTIILGYAPFWTRIETTNLEQATAYLERSKISPIDLTVTNFPPDEDQRRVLTSLLSPHIHRTKVLSVGVQHVEDLIRYLGISFPILEIFCVLPGSDDIPYEIHISLDAPCIHQLRVSQATLDWESTLYKNLKSLWLLFAFEILPTIHKFLDVLEACPLLSVLYLADFSLDNPEIPVTQETRSIRLQHLEECHIGGTRSDVATLLRHINIPSCESFSIDFRPSSRAQKCSNLWVLPQDTSSRFPFIRDSTNVQLEIDLPRTATSADPKFLNQKCDVRVDLSFGDDDSSAFSVSFPAVSTRLRPVILDSAIAFVQPFAITTLVVAYDFENIHTSWETTLLKFPRLKSLTVIAITYDAVQSLRAAKLYAALSFRSTSHQVVCPNLEELYLFRFKLNSTLVDLLRSILDIRALLGSRLRSLDIEDWYPMEEVRHVWPDFSNGVDEFSESERSLETF</sequence>
<protein>
    <recommendedName>
        <fullName evidence="1">F-box domain-containing protein</fullName>
    </recommendedName>
</protein>
<evidence type="ECO:0000259" key="1">
    <source>
        <dbReference type="PROSITE" id="PS50181"/>
    </source>
</evidence>
<evidence type="ECO:0000313" key="2">
    <source>
        <dbReference type="EMBL" id="KAJ3482584.1"/>
    </source>
</evidence>
<gene>
    <name evidence="2" type="ORF">NLI96_g6883</name>
</gene>
<keyword evidence="3" id="KW-1185">Reference proteome</keyword>
<dbReference type="EMBL" id="JANAWD010000266">
    <property type="protein sequence ID" value="KAJ3482584.1"/>
    <property type="molecule type" value="Genomic_DNA"/>
</dbReference>
<dbReference type="AlphaFoldDB" id="A0AAD5V0S6"/>
<feature type="domain" description="F-box" evidence="1">
    <location>
        <begin position="28"/>
        <end position="80"/>
    </location>
</feature>
<dbReference type="InterPro" id="IPR001810">
    <property type="entry name" value="F-box_dom"/>
</dbReference>
<organism evidence="2 3">
    <name type="scientific">Meripilus lineatus</name>
    <dbReference type="NCBI Taxonomy" id="2056292"/>
    <lineage>
        <taxon>Eukaryota</taxon>
        <taxon>Fungi</taxon>
        <taxon>Dikarya</taxon>
        <taxon>Basidiomycota</taxon>
        <taxon>Agaricomycotina</taxon>
        <taxon>Agaricomycetes</taxon>
        <taxon>Polyporales</taxon>
        <taxon>Meripilaceae</taxon>
        <taxon>Meripilus</taxon>
    </lineage>
</organism>
<comment type="caution">
    <text evidence="2">The sequence shown here is derived from an EMBL/GenBank/DDBJ whole genome shotgun (WGS) entry which is preliminary data.</text>
</comment>
<evidence type="ECO:0000313" key="3">
    <source>
        <dbReference type="Proteomes" id="UP001212997"/>
    </source>
</evidence>